<dbReference type="PROSITE" id="PS51721">
    <property type="entry name" value="G_CP"/>
    <property type="match status" value="1"/>
</dbReference>
<evidence type="ECO:0000313" key="3">
    <source>
        <dbReference type="Proteomes" id="UP001059480"/>
    </source>
</evidence>
<dbReference type="PANTHER" id="PTHR46434">
    <property type="entry name" value="GENETIC INTERACTOR OF PROHIBITINS 3, MITOCHONDRIAL"/>
    <property type="match status" value="1"/>
</dbReference>
<dbReference type="InterPro" id="IPR019988">
    <property type="entry name" value="GTP-bd_ribosome_bgen_YqeH"/>
</dbReference>
<organism evidence="2 3">
    <name type="scientific">Granulicatella seriolae</name>
    <dbReference type="NCBI Taxonomy" id="2967226"/>
    <lineage>
        <taxon>Bacteria</taxon>
        <taxon>Bacillati</taxon>
        <taxon>Bacillota</taxon>
        <taxon>Bacilli</taxon>
        <taxon>Lactobacillales</taxon>
        <taxon>Carnobacteriaceae</taxon>
        <taxon>Granulicatella</taxon>
    </lineage>
</organism>
<sequence length="373" mass="41681">MTNKETMEPCIGCGVQIQTSDPQGLGYTPENAYQKGLENGQVYCQRCFRLRNYNELQAAPLTDGDFLNLLSSIGETDALVVYVLDVFDAYGSVISGLKRFVGDNPILLVGNKVDLFPKSINKNKIKNWIEKLAKDYGLKPVDTLLVSGNKRYQIDLLLETIETLRKGKNVYVVGVTNVGKSTLINRIIQSLGDDRELITTSQFPGTTLDQIYIPFGDGTYLIDTPGIIHRHQITHYLSEKDVKKVLPQKELQPKTFQLNAEQTIFIGALARVDYKQGQRNSFTFYTPHQIELHRTKLAGADDFYPKHKGDLLTPPSGSQAAEEYPQLVASEFSIKEKSDIVIAGLGWVTIQNPGIVTVWTPKEVDVIVRKSIV</sequence>
<dbReference type="InterPro" id="IPR050896">
    <property type="entry name" value="Mito_lipid_metab_GTPase"/>
</dbReference>
<accession>A0ABT1WPR0</accession>
<dbReference type="Pfam" id="PF21516">
    <property type="entry name" value="YqeH-like_C"/>
    <property type="match status" value="1"/>
</dbReference>
<dbReference type="InterPro" id="IPR027417">
    <property type="entry name" value="P-loop_NTPase"/>
</dbReference>
<name>A0ABT1WPR0_9LACT</name>
<dbReference type="InterPro" id="IPR048422">
    <property type="entry name" value="NOA1/YqeH-like_C"/>
</dbReference>
<dbReference type="Proteomes" id="UP001059480">
    <property type="component" value="Unassembled WGS sequence"/>
</dbReference>
<reference evidence="2" key="2">
    <citation type="journal article" date="2023" name="Curr. Microbiol.">
        <title>Granulicatella seriolae sp. nov., a Novel Facultative Anaerobe Isolated from Yellowtail Marine Fish.</title>
        <authorList>
            <person name="Lee M."/>
            <person name="Choi Y.J."/>
            <person name="Farooq A."/>
            <person name="Jeong J.B."/>
            <person name="Jung M.Y."/>
        </authorList>
    </citation>
    <scope>NUCLEOTIDE SEQUENCE</scope>
    <source>
        <strain evidence="2">S8</strain>
    </source>
</reference>
<dbReference type="PANTHER" id="PTHR46434:SF1">
    <property type="entry name" value="GENETIC INTERACTOR OF PROHIBITINS 3, MITOCHONDRIAL"/>
    <property type="match status" value="1"/>
</dbReference>
<keyword evidence="3" id="KW-1185">Reference proteome</keyword>
<gene>
    <name evidence="2" type="primary">yqeH</name>
    <name evidence="2" type="ORF">NPA36_05825</name>
</gene>
<dbReference type="Pfam" id="PF01926">
    <property type="entry name" value="MMR_HSR1"/>
    <property type="match status" value="1"/>
</dbReference>
<evidence type="ECO:0000313" key="2">
    <source>
        <dbReference type="EMBL" id="MCQ9210065.1"/>
    </source>
</evidence>
<evidence type="ECO:0000259" key="1">
    <source>
        <dbReference type="PROSITE" id="PS51721"/>
    </source>
</evidence>
<dbReference type="InterPro" id="IPR030378">
    <property type="entry name" value="G_CP_dom"/>
</dbReference>
<reference evidence="2" key="3">
    <citation type="journal article" date="2023" name="Microbiol. Resour. Announc.">
        <title>Draft Genome Sequence of Granulicatella sp. Strain S8, Isolated from a Marine Fish, Seriola quinqueradiata.</title>
        <authorList>
            <person name="Lee M."/>
            <person name="Farooq A."/>
            <person name="Jeong J.B."/>
            <person name="Jung M.Y."/>
        </authorList>
    </citation>
    <scope>NUCLEOTIDE SEQUENCE</scope>
    <source>
        <strain evidence="2">S8</strain>
    </source>
</reference>
<dbReference type="NCBIfam" id="TIGR03597">
    <property type="entry name" value="GTPase_YqeH"/>
    <property type="match status" value="1"/>
</dbReference>
<dbReference type="SUPFAM" id="SSF52540">
    <property type="entry name" value="P-loop containing nucleoside triphosphate hydrolases"/>
    <property type="match status" value="1"/>
</dbReference>
<dbReference type="CDD" id="cd01855">
    <property type="entry name" value="YqeH"/>
    <property type="match status" value="1"/>
</dbReference>
<comment type="caution">
    <text evidence="2">The sequence shown here is derived from an EMBL/GenBank/DDBJ whole genome shotgun (WGS) entry which is preliminary data.</text>
</comment>
<feature type="domain" description="CP-type G" evidence="1">
    <location>
        <begin position="67"/>
        <end position="230"/>
    </location>
</feature>
<dbReference type="Gene3D" id="3.40.50.300">
    <property type="entry name" value="P-loop containing nucleotide triphosphate hydrolases"/>
    <property type="match status" value="1"/>
</dbReference>
<dbReference type="InterPro" id="IPR006073">
    <property type="entry name" value="GTP-bd"/>
</dbReference>
<protein>
    <submittedName>
        <fullName evidence="2">Ribosome biogenesis GTPase YqeH</fullName>
    </submittedName>
</protein>
<reference evidence="2" key="1">
    <citation type="submission" date="2022-07" db="EMBL/GenBank/DDBJ databases">
        <authorList>
            <person name="Jung M.-Y."/>
            <person name="Lee M."/>
        </authorList>
    </citation>
    <scope>NUCLEOTIDE SEQUENCE</scope>
    <source>
        <strain evidence="2">S8</strain>
    </source>
</reference>
<dbReference type="EMBL" id="JANHNZ010000004">
    <property type="protein sequence ID" value="MCQ9210065.1"/>
    <property type="molecule type" value="Genomic_DNA"/>
</dbReference>
<dbReference type="RefSeq" id="WP_256945179.1">
    <property type="nucleotide sequence ID" value="NZ_JANHNZ010000004.1"/>
</dbReference>
<proteinExistence type="predicted"/>